<proteinExistence type="predicted"/>
<dbReference type="AlphaFoldDB" id="A0A645B0X5"/>
<evidence type="ECO:0000313" key="2">
    <source>
        <dbReference type="EMBL" id="MPM58696.1"/>
    </source>
</evidence>
<sequence length="134" mass="14766">MKLSKYLQSFLVNWPAKVLSLVFALLVYVFIQYSTMGARVVTIPVQVSLPPTLEAQSLVPTSVEVIIRGNEDVIYLIDPNAIKASIDFSAVEQEGISTALVVLSYEERVFDSAGISLVANPNQYRILFSVRSSP</sequence>
<feature type="transmembrane region" description="Helical" evidence="1">
    <location>
        <begin position="12"/>
        <end position="31"/>
    </location>
</feature>
<keyword evidence="1" id="KW-1133">Transmembrane helix</keyword>
<reference evidence="2" key="1">
    <citation type="submission" date="2019-08" db="EMBL/GenBank/DDBJ databases">
        <authorList>
            <person name="Kucharzyk K."/>
            <person name="Murdoch R.W."/>
            <person name="Higgins S."/>
            <person name="Loffler F."/>
        </authorList>
    </citation>
    <scope>NUCLEOTIDE SEQUENCE</scope>
</reference>
<dbReference type="Gene3D" id="2.170.120.30">
    <property type="match status" value="1"/>
</dbReference>
<gene>
    <name evidence="2" type="ORF">SDC9_105529</name>
</gene>
<keyword evidence="1" id="KW-0812">Transmembrane</keyword>
<name>A0A645B0X5_9ZZZZ</name>
<evidence type="ECO:0000256" key="1">
    <source>
        <dbReference type="SAM" id="Phobius"/>
    </source>
</evidence>
<organism evidence="2">
    <name type="scientific">bioreactor metagenome</name>
    <dbReference type="NCBI Taxonomy" id="1076179"/>
    <lineage>
        <taxon>unclassified sequences</taxon>
        <taxon>metagenomes</taxon>
        <taxon>ecological metagenomes</taxon>
    </lineage>
</organism>
<dbReference type="EMBL" id="VSSQ01016906">
    <property type="protein sequence ID" value="MPM58696.1"/>
    <property type="molecule type" value="Genomic_DNA"/>
</dbReference>
<keyword evidence="1" id="KW-0472">Membrane</keyword>
<evidence type="ECO:0008006" key="3">
    <source>
        <dbReference type="Google" id="ProtNLM"/>
    </source>
</evidence>
<protein>
    <recommendedName>
        <fullName evidence="3">YbbR-like domain-containing protein</fullName>
    </recommendedName>
</protein>
<accession>A0A645B0X5</accession>
<comment type="caution">
    <text evidence="2">The sequence shown here is derived from an EMBL/GenBank/DDBJ whole genome shotgun (WGS) entry which is preliminary data.</text>
</comment>